<dbReference type="RefSeq" id="WP_122908937.1">
    <property type="nucleotide sequence ID" value="NZ_CBCSBE010000006.1"/>
</dbReference>
<reference evidence="3 4" key="1">
    <citation type="submission" date="2018-10" db="EMBL/GenBank/DDBJ databases">
        <title>Phylogenomics of Brevibacillus.</title>
        <authorList>
            <person name="Dunlap C."/>
        </authorList>
    </citation>
    <scope>NUCLEOTIDE SEQUENCE [LARGE SCALE GENOMIC DNA]</scope>
    <source>
        <strain evidence="3 4">JCM 12215</strain>
    </source>
</reference>
<evidence type="ECO:0000313" key="3">
    <source>
        <dbReference type="EMBL" id="RNB74652.1"/>
    </source>
</evidence>
<evidence type="ECO:0000256" key="2">
    <source>
        <dbReference type="SAM" id="SignalP"/>
    </source>
</evidence>
<sequence>MKHWKQGIVATVLLMGMVMPFGAQAADHQVQPKAGTYTSVPEQENNHHGHHKFRMRMSAHQKMYMTLLAEKYTPSQVAEWQTVLKEREKLITELKAARETSGQEEKVEEKGKAPESADRKEKQGEDTNRRAKMEKFRKVHEEFDTAIETEDAAKIKEVLPKLLEQLKAKNERMAKKLAETKK</sequence>
<feature type="region of interest" description="Disordered" evidence="1">
    <location>
        <begin position="95"/>
        <end position="137"/>
    </location>
</feature>
<proteinExistence type="predicted"/>
<evidence type="ECO:0000256" key="1">
    <source>
        <dbReference type="SAM" id="MobiDB-lite"/>
    </source>
</evidence>
<protein>
    <recommendedName>
        <fullName evidence="5">LTXXQ motif protein</fullName>
    </recommendedName>
</protein>
<gene>
    <name evidence="3" type="ORF">EDM52_10415</name>
</gene>
<feature type="chain" id="PRO_5018062861" description="LTXXQ motif protein" evidence="2">
    <location>
        <begin position="26"/>
        <end position="182"/>
    </location>
</feature>
<comment type="caution">
    <text evidence="3">The sequence shown here is derived from an EMBL/GenBank/DDBJ whole genome shotgun (WGS) entry which is preliminary data.</text>
</comment>
<evidence type="ECO:0000313" key="4">
    <source>
        <dbReference type="Proteomes" id="UP000282028"/>
    </source>
</evidence>
<feature type="signal peptide" evidence="2">
    <location>
        <begin position="1"/>
        <end position="25"/>
    </location>
</feature>
<dbReference type="EMBL" id="RHHR01000014">
    <property type="protein sequence ID" value="RNB74652.1"/>
    <property type="molecule type" value="Genomic_DNA"/>
</dbReference>
<organism evidence="3 4">
    <name type="scientific">Brevibacillus invocatus</name>
    <dbReference type="NCBI Taxonomy" id="173959"/>
    <lineage>
        <taxon>Bacteria</taxon>
        <taxon>Bacillati</taxon>
        <taxon>Bacillota</taxon>
        <taxon>Bacilli</taxon>
        <taxon>Bacillales</taxon>
        <taxon>Paenibacillaceae</taxon>
        <taxon>Brevibacillus</taxon>
    </lineage>
</organism>
<dbReference type="OrthoDB" id="2941987at2"/>
<keyword evidence="2" id="KW-0732">Signal</keyword>
<name>A0A3M8CFW2_9BACL</name>
<accession>A0A3M8CFW2</accession>
<dbReference type="Proteomes" id="UP000282028">
    <property type="component" value="Unassembled WGS sequence"/>
</dbReference>
<evidence type="ECO:0008006" key="5">
    <source>
        <dbReference type="Google" id="ProtNLM"/>
    </source>
</evidence>
<dbReference type="AlphaFoldDB" id="A0A3M8CFW2"/>
<keyword evidence="4" id="KW-1185">Reference proteome</keyword>